<sequence length="287" mass="30408">MPGSGQSEKKIGPEGHIPISLEVLKLDHLDSGGVVLKVSLFVTCLADQFGVQAAESSVRLLRRFGCEVVFPAAQTCCGQPAHNAGYAREARTVARHFLEVFGEAEVIVAPSGSCTAMVHAYPELFRDDPVLHEQARRVAGRTHELTQFLVDVLGVRHAGTDLSGLRVAYHDSCHALRHLGVHAQPRALLSAAGAQVLAWDESCCGFGGLFSVKLPELSQAMMNRKLSSLAVDAIGADVLCSTDLGCLMQLGGGLSRAHWGPPALHVAQLLEQGPEALAAGRTKGGRV</sequence>
<dbReference type="eggNOG" id="COG0247">
    <property type="taxonomic scope" value="Bacteria"/>
</dbReference>
<dbReference type="STRING" id="937777.Deipe_2743"/>
<organism evidence="2 3">
    <name type="scientific">Deinococcus peraridilitoris (strain DSM 19664 / LMG 22246 / CIP 109416 / KR-200)</name>
    <dbReference type="NCBI Taxonomy" id="937777"/>
    <lineage>
        <taxon>Bacteria</taxon>
        <taxon>Thermotogati</taxon>
        <taxon>Deinococcota</taxon>
        <taxon>Deinococci</taxon>
        <taxon>Deinococcales</taxon>
        <taxon>Deinococcaceae</taxon>
        <taxon>Deinococcus</taxon>
    </lineage>
</organism>
<dbReference type="HOGENOM" id="CLU_023081_1_0_0"/>
<dbReference type="Pfam" id="PF02754">
    <property type="entry name" value="CCG"/>
    <property type="match status" value="2"/>
</dbReference>
<dbReference type="PANTHER" id="PTHR30296">
    <property type="entry name" value="UNCHARACTERIZED PROTEIN YKGE"/>
    <property type="match status" value="1"/>
</dbReference>
<dbReference type="Proteomes" id="UP000010467">
    <property type="component" value="Chromosome"/>
</dbReference>
<name>L0A4W2_DEIPD</name>
<dbReference type="AlphaFoldDB" id="L0A4W2"/>
<dbReference type="PANTHER" id="PTHR30296:SF0">
    <property type="entry name" value="LACTATE UTILIZATION PROTEIN A"/>
    <property type="match status" value="1"/>
</dbReference>
<keyword evidence="3" id="KW-1185">Reference proteome</keyword>
<dbReference type="GO" id="GO:0016491">
    <property type="term" value="F:oxidoreductase activity"/>
    <property type="evidence" value="ECO:0007669"/>
    <property type="project" value="UniProtKB-ARBA"/>
</dbReference>
<dbReference type="KEGG" id="dpd:Deipe_2743"/>
<proteinExistence type="predicted"/>
<dbReference type="GO" id="GO:0005829">
    <property type="term" value="C:cytosol"/>
    <property type="evidence" value="ECO:0007669"/>
    <property type="project" value="TreeGrafter"/>
</dbReference>
<dbReference type="EMBL" id="CP003382">
    <property type="protein sequence ID" value="AFZ68207.1"/>
    <property type="molecule type" value="Genomic_DNA"/>
</dbReference>
<protein>
    <submittedName>
        <fullName evidence="2">Fe-S oxidoreductase</fullName>
    </submittedName>
</protein>
<evidence type="ECO:0000259" key="1">
    <source>
        <dbReference type="Pfam" id="PF02754"/>
    </source>
</evidence>
<dbReference type="PATRIC" id="fig|937777.3.peg.2756"/>
<dbReference type="InterPro" id="IPR004017">
    <property type="entry name" value="Cys_rich_dom"/>
</dbReference>
<evidence type="ECO:0000313" key="2">
    <source>
        <dbReference type="EMBL" id="AFZ68207.1"/>
    </source>
</evidence>
<gene>
    <name evidence="2" type="ordered locus">Deipe_2743</name>
</gene>
<reference evidence="3" key="1">
    <citation type="submission" date="2012-03" db="EMBL/GenBank/DDBJ databases">
        <title>Complete sequence of chromosome of Deinococcus peraridilitoris DSM 19664.</title>
        <authorList>
            <person name="Lucas S."/>
            <person name="Copeland A."/>
            <person name="Lapidus A."/>
            <person name="Glavina del Rio T."/>
            <person name="Dalin E."/>
            <person name="Tice H."/>
            <person name="Bruce D."/>
            <person name="Goodwin L."/>
            <person name="Pitluck S."/>
            <person name="Peters L."/>
            <person name="Mikhailova N."/>
            <person name="Lu M."/>
            <person name="Kyrpides N."/>
            <person name="Mavromatis K."/>
            <person name="Ivanova N."/>
            <person name="Brettin T."/>
            <person name="Detter J.C."/>
            <person name="Han C."/>
            <person name="Larimer F."/>
            <person name="Land M."/>
            <person name="Hauser L."/>
            <person name="Markowitz V."/>
            <person name="Cheng J.-F."/>
            <person name="Hugenholtz P."/>
            <person name="Woyke T."/>
            <person name="Wu D."/>
            <person name="Pukall R."/>
            <person name="Steenblock K."/>
            <person name="Brambilla E."/>
            <person name="Klenk H.-P."/>
            <person name="Eisen J.A."/>
        </authorList>
    </citation>
    <scope>NUCLEOTIDE SEQUENCE [LARGE SCALE GENOMIC DNA]</scope>
    <source>
        <strain evidence="3">DSM 19664 / LMG 22246 / CIP 109416 / KR-200</strain>
    </source>
</reference>
<feature type="domain" description="Cysteine-rich" evidence="1">
    <location>
        <begin position="38"/>
        <end position="118"/>
    </location>
</feature>
<evidence type="ECO:0000313" key="3">
    <source>
        <dbReference type="Proteomes" id="UP000010467"/>
    </source>
</evidence>
<feature type="domain" description="Cysteine-rich" evidence="1">
    <location>
        <begin position="167"/>
        <end position="250"/>
    </location>
</feature>
<accession>L0A4W2</accession>